<keyword evidence="4" id="KW-0449">Lipoprotein</keyword>
<keyword evidence="3 4" id="KW-0998">Cell outer membrane</keyword>
<dbReference type="OrthoDB" id="9808250at2"/>
<evidence type="ECO:0000256" key="4">
    <source>
        <dbReference type="HAMAP-Rule" id="MF_00925"/>
    </source>
</evidence>
<organism evidence="7 8">
    <name type="scientific">Nitrosococcus halophilus (strain Nc4)</name>
    <dbReference type="NCBI Taxonomy" id="472759"/>
    <lineage>
        <taxon>Bacteria</taxon>
        <taxon>Pseudomonadati</taxon>
        <taxon>Pseudomonadota</taxon>
        <taxon>Gammaproteobacteria</taxon>
        <taxon>Chromatiales</taxon>
        <taxon>Chromatiaceae</taxon>
        <taxon>Nitrosococcus</taxon>
    </lineage>
</organism>
<comment type="subcellular location">
    <subcellularLocation>
        <location evidence="4">Cell outer membrane</location>
        <topology evidence="4">Lipid-anchor</topology>
    </subcellularLocation>
</comment>
<dbReference type="AlphaFoldDB" id="D5BY76"/>
<gene>
    <name evidence="4" type="primary">bamE</name>
    <name evidence="7" type="ordered locus">Nhal_0883</name>
</gene>
<feature type="compositionally biased region" description="Acidic residues" evidence="5">
    <location>
        <begin position="155"/>
        <end position="167"/>
    </location>
</feature>
<dbReference type="eggNOG" id="COG2913">
    <property type="taxonomic scope" value="Bacteria"/>
</dbReference>
<evidence type="ECO:0000313" key="8">
    <source>
        <dbReference type="Proteomes" id="UP000001844"/>
    </source>
</evidence>
<keyword evidence="4" id="KW-0564">Palmitate</keyword>
<dbReference type="GO" id="GO:1990063">
    <property type="term" value="C:Bam protein complex"/>
    <property type="evidence" value="ECO:0007669"/>
    <property type="project" value="TreeGrafter"/>
</dbReference>
<feature type="region of interest" description="Disordered" evidence="5">
    <location>
        <begin position="142"/>
        <end position="189"/>
    </location>
</feature>
<comment type="subunit">
    <text evidence="4">Part of the Bam complex.</text>
</comment>
<dbReference type="GO" id="GO:0030674">
    <property type="term" value="F:protein-macromolecule adaptor activity"/>
    <property type="evidence" value="ECO:0007669"/>
    <property type="project" value="TreeGrafter"/>
</dbReference>
<dbReference type="Pfam" id="PF04355">
    <property type="entry name" value="BamE"/>
    <property type="match status" value="1"/>
</dbReference>
<keyword evidence="8" id="KW-1185">Reference proteome</keyword>
<dbReference type="EMBL" id="CP001798">
    <property type="protein sequence ID" value="ADE14059.1"/>
    <property type="molecule type" value="Genomic_DNA"/>
</dbReference>
<proteinExistence type="inferred from homology"/>
<comment type="similarity">
    <text evidence="4">Belongs to the BamE family.</text>
</comment>
<evidence type="ECO:0000256" key="3">
    <source>
        <dbReference type="ARBA" id="ARBA00023237"/>
    </source>
</evidence>
<keyword evidence="2 4" id="KW-0472">Membrane</keyword>
<dbReference type="PANTHER" id="PTHR37482:SF1">
    <property type="entry name" value="OUTER MEMBRANE PROTEIN ASSEMBLY FACTOR BAME"/>
    <property type="match status" value="1"/>
</dbReference>
<evidence type="ECO:0000313" key="7">
    <source>
        <dbReference type="EMBL" id="ADE14059.1"/>
    </source>
</evidence>
<dbReference type="PROSITE" id="PS51257">
    <property type="entry name" value="PROKAR_LIPOPROTEIN"/>
    <property type="match status" value="1"/>
</dbReference>
<dbReference type="InterPro" id="IPR037873">
    <property type="entry name" value="BamE-like"/>
</dbReference>
<accession>D5BY76</accession>
<dbReference type="HOGENOM" id="CLU_083835_1_2_6"/>
<name>D5BY76_NITHN</name>
<dbReference type="KEGG" id="nhl:Nhal_0883"/>
<dbReference type="Proteomes" id="UP000001844">
    <property type="component" value="Chromosome"/>
</dbReference>
<evidence type="ECO:0000259" key="6">
    <source>
        <dbReference type="Pfam" id="PF04355"/>
    </source>
</evidence>
<dbReference type="InterPro" id="IPR026592">
    <property type="entry name" value="BamE"/>
</dbReference>
<evidence type="ECO:0000256" key="1">
    <source>
        <dbReference type="ARBA" id="ARBA00022729"/>
    </source>
</evidence>
<reference evidence="8" key="1">
    <citation type="submission" date="2010-04" db="EMBL/GenBank/DDBJ databases">
        <title>Complete genome sequence of Nitrosococcus halophilus Nc4, a salt-adapted, aerobic obligate ammonia-oxidizing sulfur purple bacterium.</title>
        <authorList>
            <consortium name="US DOE Joint Genome Institute"/>
            <person name="Campbell M.A."/>
            <person name="Malfatti S.A."/>
            <person name="Chain P.S.G."/>
            <person name="Heidelberg J.F."/>
            <person name="Ward B.B."/>
            <person name="Klotz M.G."/>
        </authorList>
    </citation>
    <scope>NUCLEOTIDE SEQUENCE [LARGE SCALE GENOMIC DNA]</scope>
    <source>
        <strain evidence="8">Nc4</strain>
    </source>
</reference>
<keyword evidence="1 4" id="KW-0732">Signal</keyword>
<feature type="domain" description="Outer membrane protein assembly factor BamE" evidence="6">
    <location>
        <begin position="35"/>
        <end position="101"/>
    </location>
</feature>
<dbReference type="InterPro" id="IPR007450">
    <property type="entry name" value="BamE_dom"/>
</dbReference>
<evidence type="ECO:0000256" key="5">
    <source>
        <dbReference type="SAM" id="MobiDB-lite"/>
    </source>
</evidence>
<sequence length="189" mass="20799">MPKLLIFIIGCASVALVACSIERVPGVYRIDVQQGNVITQEMLGNLKPGMSKQQVRFVLGNPLLVDTFRPDHWHYIYSFKPGNGRREQRTITVWFENDELSYVSGDVKANSQQELQREEGDRATPILVPSRQGEEGLLSGLMNALGFGNAPSEETPPESDALEEGEDTALPSSEVDGSIEAPVPSRNFP</sequence>
<dbReference type="RefSeq" id="WP_013031953.1">
    <property type="nucleotide sequence ID" value="NC_013960.1"/>
</dbReference>
<dbReference type="HAMAP" id="MF_00925">
    <property type="entry name" value="OM_assembly_BamE"/>
    <property type="match status" value="1"/>
</dbReference>
<evidence type="ECO:0000256" key="2">
    <source>
        <dbReference type="ARBA" id="ARBA00023136"/>
    </source>
</evidence>
<dbReference type="STRING" id="472759.Nhal_0883"/>
<dbReference type="PANTHER" id="PTHR37482">
    <property type="entry name" value="OUTER MEMBRANE PROTEIN ASSEMBLY FACTOR BAME"/>
    <property type="match status" value="1"/>
</dbReference>
<dbReference type="GO" id="GO:0051205">
    <property type="term" value="P:protein insertion into membrane"/>
    <property type="evidence" value="ECO:0007669"/>
    <property type="project" value="UniProtKB-UniRule"/>
</dbReference>
<protein>
    <recommendedName>
        <fullName evidence="4">Outer membrane protein assembly factor BamE</fullName>
    </recommendedName>
</protein>
<dbReference type="GO" id="GO:0043165">
    <property type="term" value="P:Gram-negative-bacterium-type cell outer membrane assembly"/>
    <property type="evidence" value="ECO:0007669"/>
    <property type="project" value="UniProtKB-UniRule"/>
</dbReference>
<comment type="function">
    <text evidence="4">Part of the outer membrane protein assembly complex, which is involved in assembly and insertion of beta-barrel proteins into the outer membrane.</text>
</comment>
<dbReference type="Gene3D" id="3.30.1450.10">
    <property type="match status" value="1"/>
</dbReference>